<dbReference type="RefSeq" id="WP_273686687.1">
    <property type="nucleotide sequence ID" value="NZ_CP117411.1"/>
</dbReference>
<dbReference type="Proteomes" id="UP001220395">
    <property type="component" value="Chromosome"/>
</dbReference>
<proteinExistence type="predicted"/>
<gene>
    <name evidence="1" type="ORF">PQ455_13880</name>
</gene>
<keyword evidence="2" id="KW-1185">Reference proteome</keyword>
<name>A0ABY7TJ19_9SPHN</name>
<evidence type="ECO:0000313" key="2">
    <source>
        <dbReference type="Proteomes" id="UP001220395"/>
    </source>
</evidence>
<evidence type="ECO:0000313" key="1">
    <source>
        <dbReference type="EMBL" id="WCT72717.1"/>
    </source>
</evidence>
<protein>
    <submittedName>
        <fullName evidence="1">Uncharacterized protein</fullName>
    </submittedName>
</protein>
<organism evidence="1 2">
    <name type="scientific">Sphingomonas naphthae</name>
    <dbReference type="NCBI Taxonomy" id="1813468"/>
    <lineage>
        <taxon>Bacteria</taxon>
        <taxon>Pseudomonadati</taxon>
        <taxon>Pseudomonadota</taxon>
        <taxon>Alphaproteobacteria</taxon>
        <taxon>Sphingomonadales</taxon>
        <taxon>Sphingomonadaceae</taxon>
        <taxon>Sphingomonas</taxon>
    </lineage>
</organism>
<reference evidence="1 2" key="1">
    <citation type="submission" date="2023-02" db="EMBL/GenBank/DDBJ databases">
        <title>Genome sequence of Sphingomonas naphthae.</title>
        <authorList>
            <person name="Kim S."/>
            <person name="Heo J."/>
            <person name="Kwon S.-W."/>
        </authorList>
    </citation>
    <scope>NUCLEOTIDE SEQUENCE [LARGE SCALE GENOMIC DNA]</scope>
    <source>
        <strain evidence="1 2">KACC 18716</strain>
    </source>
</reference>
<dbReference type="EMBL" id="CP117411">
    <property type="protein sequence ID" value="WCT72717.1"/>
    <property type="molecule type" value="Genomic_DNA"/>
</dbReference>
<sequence>MNVSQFWKATVLSLGLVAVTSVLATQYQVKKISEKTTADRQIARATALHEQRDALLSDAAPPQIDTRLVG</sequence>
<accession>A0ABY7TJ19</accession>